<comment type="catalytic activity">
    <reaction evidence="6">
        <text>Endonucleolytic cleavage at apurinic or apyrimidinic sites to products with a 5'-phosphate.</text>
        <dbReference type="EC" id="3.1.21.7"/>
    </reaction>
</comment>
<keyword evidence="4 6" id="KW-0255">Endonuclease</keyword>
<comment type="function">
    <text evidence="6">DNA repair enzyme involved in the repair of deaminated bases. Selectively cleaves double-stranded DNA at the second phosphodiester bond 3' to a deoxyinosine leaving behind the intact lesion on the nicked DNA.</text>
</comment>
<comment type="caution">
    <text evidence="7">The sequence shown here is derived from an EMBL/GenBank/DDBJ whole genome shotgun (WGS) entry which is preliminary data.</text>
</comment>
<proteinExistence type="inferred from homology"/>
<dbReference type="AlphaFoldDB" id="A0A940PB05"/>
<feature type="site" description="Interaction with target DNA" evidence="6">
    <location>
        <position position="73"/>
    </location>
</feature>
<organism evidence="7 8">
    <name type="scientific">Vagococcus allomyrinae</name>
    <dbReference type="NCBI Taxonomy" id="2794353"/>
    <lineage>
        <taxon>Bacteria</taxon>
        <taxon>Bacillati</taxon>
        <taxon>Bacillota</taxon>
        <taxon>Bacilli</taxon>
        <taxon>Lactobacillales</taxon>
        <taxon>Enterococcaceae</taxon>
        <taxon>Vagococcus</taxon>
    </lineage>
</organism>
<dbReference type="PANTHER" id="PTHR28511">
    <property type="entry name" value="ENDONUCLEASE V"/>
    <property type="match status" value="1"/>
</dbReference>
<dbReference type="GO" id="GO:0000287">
    <property type="term" value="F:magnesium ion binding"/>
    <property type="evidence" value="ECO:0007669"/>
    <property type="project" value="UniProtKB-UniRule"/>
</dbReference>
<dbReference type="GO" id="GO:0005737">
    <property type="term" value="C:cytoplasm"/>
    <property type="evidence" value="ECO:0007669"/>
    <property type="project" value="UniProtKB-SubCell"/>
</dbReference>
<dbReference type="HAMAP" id="MF_00801">
    <property type="entry name" value="Endonuclease_5"/>
    <property type="match status" value="1"/>
</dbReference>
<dbReference type="Pfam" id="PF04493">
    <property type="entry name" value="Endonuclease_5"/>
    <property type="match status" value="1"/>
</dbReference>
<evidence type="ECO:0000256" key="5">
    <source>
        <dbReference type="ARBA" id="ARBA00022801"/>
    </source>
</evidence>
<evidence type="ECO:0000256" key="6">
    <source>
        <dbReference type="HAMAP-Rule" id="MF_00801"/>
    </source>
</evidence>
<keyword evidence="6" id="KW-0227">DNA damage</keyword>
<dbReference type="CDD" id="cd06559">
    <property type="entry name" value="Endonuclease_V"/>
    <property type="match status" value="1"/>
</dbReference>
<keyword evidence="3 6" id="KW-0540">Nuclease</keyword>
<dbReference type="Gene3D" id="3.30.2170.10">
    <property type="entry name" value="archaeoglobus fulgidus dsm 4304 superfamily"/>
    <property type="match status" value="1"/>
</dbReference>
<comment type="subcellular location">
    <subcellularLocation>
        <location evidence="1 6">Cytoplasm</location>
    </subcellularLocation>
</comment>
<keyword evidence="6" id="KW-0460">Magnesium</keyword>
<dbReference type="Proteomes" id="UP000674938">
    <property type="component" value="Unassembled WGS sequence"/>
</dbReference>
<keyword evidence="6" id="KW-0234">DNA repair</keyword>
<keyword evidence="5 6" id="KW-0378">Hydrolase</keyword>
<dbReference type="GO" id="GO:0016891">
    <property type="term" value="F:RNA endonuclease activity producing 5'-phosphomonoesters, hydrolytic mechanism"/>
    <property type="evidence" value="ECO:0007669"/>
    <property type="project" value="TreeGrafter"/>
</dbReference>
<dbReference type="InterPro" id="IPR007581">
    <property type="entry name" value="Endonuclease-V"/>
</dbReference>
<dbReference type="EMBL" id="JAEEGA010000031">
    <property type="protein sequence ID" value="MBP1044542.1"/>
    <property type="molecule type" value="Genomic_DNA"/>
</dbReference>
<keyword evidence="6" id="KW-0479">Metal-binding</keyword>
<evidence type="ECO:0000256" key="4">
    <source>
        <dbReference type="ARBA" id="ARBA00022759"/>
    </source>
</evidence>
<feature type="binding site" evidence="6">
    <location>
        <position position="33"/>
    </location>
    <ligand>
        <name>Mg(2+)</name>
        <dbReference type="ChEBI" id="CHEBI:18420"/>
    </ligand>
</feature>
<comment type="similarity">
    <text evidence="6">Belongs to the endonuclease V family.</text>
</comment>
<sequence length="224" mass="25070">METFKEEQKKWQSQIVLTPNFDLTEIKIVAGVDLAYWSEEGADFGVCSIILINYVTKEVIESVSVADRITVPYHPGYLAFRELPLILKAAVCLKHQPDIYMFDGNGFLHPLNMGIATHASFYLNKPTIGVAKTFFNLKGIEFVMPANKIGGYTLIEADGLVYGASLRTRENVKPVFVSCGNWIDLETALAITMALVTKDSRLPMTTRLADLETHKQRKLLKNTP</sequence>
<evidence type="ECO:0000256" key="3">
    <source>
        <dbReference type="ARBA" id="ARBA00022722"/>
    </source>
</evidence>
<accession>A0A940PB05</accession>
<gene>
    <name evidence="6" type="primary">nfi</name>
    <name evidence="7" type="ORF">I6N95_26380</name>
</gene>
<evidence type="ECO:0000256" key="1">
    <source>
        <dbReference type="ARBA" id="ARBA00004496"/>
    </source>
</evidence>
<keyword evidence="2 6" id="KW-0963">Cytoplasm</keyword>
<dbReference type="EC" id="3.1.21.7" evidence="6"/>
<dbReference type="GO" id="GO:0006281">
    <property type="term" value="P:DNA repair"/>
    <property type="evidence" value="ECO:0007669"/>
    <property type="project" value="UniProtKB-UniRule"/>
</dbReference>
<name>A0A940PB05_9ENTE</name>
<dbReference type="GO" id="GO:0043737">
    <property type="term" value="F:deoxyribonuclease V activity"/>
    <property type="evidence" value="ECO:0007669"/>
    <property type="project" value="UniProtKB-UniRule"/>
</dbReference>
<dbReference type="PANTHER" id="PTHR28511:SF1">
    <property type="entry name" value="ENDONUCLEASE V"/>
    <property type="match status" value="1"/>
</dbReference>
<comment type="cofactor">
    <cofactor evidence="6">
        <name>Mg(2+)</name>
        <dbReference type="ChEBI" id="CHEBI:18420"/>
    </cofactor>
</comment>
<protein>
    <recommendedName>
        <fullName evidence="6">Endonuclease V</fullName>
        <ecNumber evidence="6">3.1.21.7</ecNumber>
    </recommendedName>
    <alternativeName>
        <fullName evidence="6">Deoxyinosine 3'endonuclease</fullName>
    </alternativeName>
    <alternativeName>
        <fullName evidence="6">Deoxyribonuclease V</fullName>
        <shortName evidence="6">DNase V</shortName>
    </alternativeName>
</protein>
<evidence type="ECO:0000256" key="2">
    <source>
        <dbReference type="ARBA" id="ARBA00022490"/>
    </source>
</evidence>
<evidence type="ECO:0000313" key="7">
    <source>
        <dbReference type="EMBL" id="MBP1044542.1"/>
    </source>
</evidence>
<reference evidence="7" key="1">
    <citation type="submission" date="2020-12" db="EMBL/GenBank/DDBJ databases">
        <title>Vagococcus allomyrinae sp. nov. and Enterococcus lavae sp. nov., isolated from the larvae of Allomyrina dichotoma.</title>
        <authorList>
            <person name="Lee S.D."/>
        </authorList>
    </citation>
    <scope>NUCLEOTIDE SEQUENCE</scope>
    <source>
        <strain evidence="7">BWB3-3</strain>
    </source>
</reference>
<dbReference type="GO" id="GO:0003727">
    <property type="term" value="F:single-stranded RNA binding"/>
    <property type="evidence" value="ECO:0007669"/>
    <property type="project" value="TreeGrafter"/>
</dbReference>
<feature type="binding site" evidence="6">
    <location>
        <position position="103"/>
    </location>
    <ligand>
        <name>Mg(2+)</name>
        <dbReference type="ChEBI" id="CHEBI:18420"/>
    </ligand>
</feature>
<evidence type="ECO:0000313" key="8">
    <source>
        <dbReference type="Proteomes" id="UP000674938"/>
    </source>
</evidence>
<keyword evidence="8" id="KW-1185">Reference proteome</keyword>